<accession>A0A7X1JHB8</accession>
<evidence type="ECO:0000313" key="8">
    <source>
        <dbReference type="Proteomes" id="UP000584670"/>
    </source>
</evidence>
<feature type="transmembrane region" description="Helical" evidence="6">
    <location>
        <begin position="38"/>
        <end position="58"/>
    </location>
</feature>
<keyword evidence="2" id="KW-1003">Cell membrane</keyword>
<feature type="transmembrane region" description="Helical" evidence="6">
    <location>
        <begin position="293"/>
        <end position="311"/>
    </location>
</feature>
<keyword evidence="8" id="KW-1185">Reference proteome</keyword>
<evidence type="ECO:0000313" key="7">
    <source>
        <dbReference type="EMBL" id="MBC2907992.1"/>
    </source>
</evidence>
<evidence type="ECO:0000256" key="5">
    <source>
        <dbReference type="ARBA" id="ARBA00023136"/>
    </source>
</evidence>
<feature type="transmembrane region" description="Helical" evidence="6">
    <location>
        <begin position="267"/>
        <end position="286"/>
    </location>
</feature>
<dbReference type="GO" id="GO:0005886">
    <property type="term" value="C:plasma membrane"/>
    <property type="evidence" value="ECO:0007669"/>
    <property type="project" value="UniProtKB-SubCell"/>
</dbReference>
<feature type="transmembrane region" description="Helical" evidence="6">
    <location>
        <begin position="70"/>
        <end position="90"/>
    </location>
</feature>
<proteinExistence type="predicted"/>
<organism evidence="7 8">
    <name type="scientific">Streptomyces cupreus</name>
    <dbReference type="NCBI Taxonomy" id="2759956"/>
    <lineage>
        <taxon>Bacteria</taxon>
        <taxon>Bacillati</taxon>
        <taxon>Actinomycetota</taxon>
        <taxon>Actinomycetes</taxon>
        <taxon>Kitasatosporales</taxon>
        <taxon>Streptomycetaceae</taxon>
        <taxon>Streptomyces</taxon>
    </lineage>
</organism>
<evidence type="ECO:0000256" key="3">
    <source>
        <dbReference type="ARBA" id="ARBA00022692"/>
    </source>
</evidence>
<dbReference type="GO" id="GO:0015658">
    <property type="term" value="F:branched-chain amino acid transmembrane transporter activity"/>
    <property type="evidence" value="ECO:0007669"/>
    <property type="project" value="InterPro"/>
</dbReference>
<dbReference type="PANTHER" id="PTHR30482:SF10">
    <property type="entry name" value="HIGH-AFFINITY BRANCHED-CHAIN AMINO ACID TRANSPORT PROTEIN BRAE"/>
    <property type="match status" value="1"/>
</dbReference>
<reference evidence="7 8" key="1">
    <citation type="submission" date="2020-08" db="EMBL/GenBank/DDBJ databases">
        <title>Streptomyces sp. PSKA01 genome sequencing and assembly.</title>
        <authorList>
            <person name="Mandal S."/>
            <person name="Maiti P.K."/>
            <person name="Das P."/>
        </authorList>
    </citation>
    <scope>NUCLEOTIDE SEQUENCE [LARGE SCALE GENOMIC DNA]</scope>
    <source>
        <strain evidence="7 8">PSKA01</strain>
    </source>
</reference>
<dbReference type="EMBL" id="JACMSF010000103">
    <property type="protein sequence ID" value="MBC2907992.1"/>
    <property type="molecule type" value="Genomic_DNA"/>
</dbReference>
<feature type="transmembrane region" description="Helical" evidence="6">
    <location>
        <begin position="122"/>
        <end position="143"/>
    </location>
</feature>
<evidence type="ECO:0000256" key="2">
    <source>
        <dbReference type="ARBA" id="ARBA00022475"/>
    </source>
</evidence>
<feature type="transmembrane region" description="Helical" evidence="6">
    <location>
        <begin position="241"/>
        <end position="261"/>
    </location>
</feature>
<evidence type="ECO:0000256" key="1">
    <source>
        <dbReference type="ARBA" id="ARBA00004651"/>
    </source>
</evidence>
<evidence type="ECO:0000256" key="4">
    <source>
        <dbReference type="ARBA" id="ARBA00022989"/>
    </source>
</evidence>
<feature type="transmembrane region" description="Helical" evidence="6">
    <location>
        <begin position="193"/>
        <end position="210"/>
    </location>
</feature>
<evidence type="ECO:0000256" key="6">
    <source>
        <dbReference type="SAM" id="Phobius"/>
    </source>
</evidence>
<comment type="subcellular location">
    <subcellularLocation>
        <location evidence="1">Cell membrane</location>
        <topology evidence="1">Multi-pass membrane protein</topology>
    </subcellularLocation>
</comment>
<dbReference type="Pfam" id="PF02653">
    <property type="entry name" value="BPD_transp_2"/>
    <property type="match status" value="1"/>
</dbReference>
<dbReference type="AlphaFoldDB" id="A0A7X1JHB8"/>
<feature type="transmembrane region" description="Helical" evidence="6">
    <location>
        <begin position="331"/>
        <end position="350"/>
    </location>
</feature>
<dbReference type="RefSeq" id="WP_186287920.1">
    <property type="nucleotide sequence ID" value="NZ_JACMSF010000103.1"/>
</dbReference>
<dbReference type="Proteomes" id="UP000584670">
    <property type="component" value="Unassembled WGS sequence"/>
</dbReference>
<keyword evidence="5 6" id="KW-0472">Membrane</keyword>
<dbReference type="CDD" id="cd06581">
    <property type="entry name" value="TM_PBP1_LivM_like"/>
    <property type="match status" value="1"/>
</dbReference>
<comment type="caution">
    <text evidence="7">The sequence shown here is derived from an EMBL/GenBank/DDBJ whole genome shotgun (WGS) entry which is preliminary data.</text>
</comment>
<protein>
    <submittedName>
        <fullName evidence="7">Branched-chain amino acid ABC transporter permease</fullName>
    </submittedName>
</protein>
<dbReference type="InterPro" id="IPR043428">
    <property type="entry name" value="LivM-like"/>
</dbReference>
<dbReference type="InterPro" id="IPR001851">
    <property type="entry name" value="ABC_transp_permease"/>
</dbReference>
<gene>
    <name evidence="7" type="ORF">H4N64_42145</name>
</gene>
<feature type="transmembrane region" description="Helical" evidence="6">
    <location>
        <begin position="97"/>
        <end position="116"/>
    </location>
</feature>
<dbReference type="PANTHER" id="PTHR30482">
    <property type="entry name" value="HIGH-AFFINITY BRANCHED-CHAIN AMINO ACID TRANSPORT SYSTEM PERMEASE"/>
    <property type="match status" value="1"/>
</dbReference>
<keyword evidence="4 6" id="KW-1133">Transmembrane helix</keyword>
<feature type="transmembrane region" description="Helical" evidence="6">
    <location>
        <begin position="150"/>
        <end position="173"/>
    </location>
</feature>
<sequence length="389" mass="41572">MSAVQASPGKEASAESTLVLPSVVGKPKSRFRPTTAGWFARGLAWAALAWFVFAVPGNFLSPFDLHGEDIGHLITAAVFVIIGLSLNILIGYTGTISLGHQAFVGIGAFMAAYMEVDLGIDFWFAVPIAAIVGGVQAAVLGAISLRLTGLYFALVTFAYGVFTEESIFGIIGFTGGDAGKAVTRPMGFQSPTAYYYLCLGFVVVVLWLDWRLTRTKGGRALQALRENPRVASSYGINVKAYTLLAFVTSGVFAAVAGALFAHGKDLIVPQNFGFELALSFILMTVVGGLRNRAGVVIGSVFFALMEGGWLFKTWLFDTVGVDWLLEDGIGLPLSFVPLVLGPILLILTLTTHPGGIGQQIAPIKEWMLGRKFDIHTGKVRDVEVTDVRA</sequence>
<keyword evidence="3 6" id="KW-0812">Transmembrane</keyword>
<name>A0A7X1JHB8_9ACTN</name>